<evidence type="ECO:0000313" key="2">
    <source>
        <dbReference type="EMBL" id="MBB2893725.1"/>
    </source>
</evidence>
<dbReference type="Pfam" id="PF19843">
    <property type="entry name" value="DUF6318"/>
    <property type="match status" value="1"/>
</dbReference>
<reference evidence="2 3" key="1">
    <citation type="submission" date="2020-08" db="EMBL/GenBank/DDBJ databases">
        <title>Sequencing the genomes of 1000 actinobacteria strains.</title>
        <authorList>
            <person name="Klenk H.-P."/>
        </authorList>
    </citation>
    <scope>NUCLEOTIDE SEQUENCE [LARGE SCALE GENOMIC DNA]</scope>
    <source>
        <strain evidence="2 3">DSM 105369</strain>
    </source>
</reference>
<sequence length="135" mass="15454">MPEPARQHTKAGARAFAEYFYSVINAKYRDPKKGTVKEISTSGCSFCDTINKDLESMMAKGQRYDRDQFKYRTTKTDRLGNQFSLVHITMQQQPARLLSRDGTVLETTPTPTVKSVVHVEWLKGKGWRVAEVQHE</sequence>
<gene>
    <name evidence="2" type="ORF">FHU39_003756</name>
</gene>
<proteinExistence type="predicted"/>
<organism evidence="2 3">
    <name type="scientific">Flexivirga oryzae</name>
    <dbReference type="NCBI Taxonomy" id="1794944"/>
    <lineage>
        <taxon>Bacteria</taxon>
        <taxon>Bacillati</taxon>
        <taxon>Actinomycetota</taxon>
        <taxon>Actinomycetes</taxon>
        <taxon>Micrococcales</taxon>
        <taxon>Dermacoccaceae</taxon>
        <taxon>Flexivirga</taxon>
    </lineage>
</organism>
<dbReference type="InterPro" id="IPR046281">
    <property type="entry name" value="DUF6318"/>
</dbReference>
<dbReference type="EMBL" id="JACHVQ010000003">
    <property type="protein sequence ID" value="MBB2893725.1"/>
    <property type="molecule type" value="Genomic_DNA"/>
</dbReference>
<evidence type="ECO:0000313" key="3">
    <source>
        <dbReference type="Proteomes" id="UP000559182"/>
    </source>
</evidence>
<comment type="caution">
    <text evidence="2">The sequence shown here is derived from an EMBL/GenBank/DDBJ whole genome shotgun (WGS) entry which is preliminary data.</text>
</comment>
<keyword evidence="3" id="KW-1185">Reference proteome</keyword>
<evidence type="ECO:0000259" key="1">
    <source>
        <dbReference type="Pfam" id="PF19843"/>
    </source>
</evidence>
<dbReference type="Proteomes" id="UP000559182">
    <property type="component" value="Unassembled WGS sequence"/>
</dbReference>
<feature type="domain" description="DUF6318" evidence="1">
    <location>
        <begin position="1"/>
        <end position="132"/>
    </location>
</feature>
<dbReference type="AlphaFoldDB" id="A0A839NF03"/>
<dbReference type="RefSeq" id="WP_183322171.1">
    <property type="nucleotide sequence ID" value="NZ_JACHVQ010000003.1"/>
</dbReference>
<name>A0A839NF03_9MICO</name>
<protein>
    <recommendedName>
        <fullName evidence="1">DUF6318 domain-containing protein</fullName>
    </recommendedName>
</protein>
<accession>A0A839NF03</accession>